<dbReference type="InterPro" id="IPR001757">
    <property type="entry name" value="P_typ_ATPase"/>
</dbReference>
<evidence type="ECO:0000256" key="7">
    <source>
        <dbReference type="ARBA" id="ARBA00022967"/>
    </source>
</evidence>
<keyword evidence="4 10" id="KW-0479">Metal-binding</keyword>
<comment type="subcellular location">
    <subcellularLocation>
        <location evidence="10">Cell membrane</location>
    </subcellularLocation>
    <subcellularLocation>
        <location evidence="1">Endomembrane system</location>
        <topology evidence="1">Multi-pass membrane protein</topology>
    </subcellularLocation>
</comment>
<sequence length="817" mass="86664">MNKHEHHFHNKPERSCCQHDPQPEPPANTEEGKSCCHGHEEVPGEGHHHLPKASEPQDESCCHGGNHHHHGDVKPSAGAKYFCPMCPGVESDQPGDCPKCGMALERNPLWQPATIYTCPMHPEIEQDHPGDCPICGMALEPKTITGQVGEAGEDDEARTLSRKFWIALALTVPVFVLAMGHLVPGIDTLVPKRISKWVEFVLTTPVVFWAGGMFFTRAWRSMVNRSLNMFTLVAVGVGAAYAFSAVAVIAPGLFPESFRQHGEVGLYFEAAAVITTLVLLGQLLEARARSRTGAAIQALLGLAAKTAHRVRDGKEEEEVPVDAIAKGDILRVRPGEKVPIDGVITEGRSNLDESMITGEPVPVAKGDGDPVIGATVNQTGSFLMRAEKIGSETLLSQIIHMVADAQRSRAPIQKLADTVSGWFVPVVIGVAVLTFVVWAVFGPVPAMAYALVNAVAVLIIACPCALGLATPMSIMVGVGRAAQSGILVKNAEAIETTEKVTHLVTDKTGTLTAGKPRVVDTEAKDPTRMLQLAGSLEHSSEHPLARAIVDAAKEKNLEPLDTRDFESTTAGGVTGRVDGETVRVGKAAFLSDAGIAIPDDLRQNAESWQEQARTVVWVAIGDEVAGILAISDPIKDTTPGAISTLHGLGLKVIMCTGDNRRTAEAVARELGIDEVHAEVTPQDKIEIVRKLKAAGAVVAMAGDGINDAPALAEANVGIAMGTGTDVAIESAGVTLVKGDLTGIVKTIGVSRAVMRNIRQNLFFAFIYNALGVPIAAGVLYPFFGLLLSPMIAGAAMSFSSVSVIANALRLRHARLSQ</sequence>
<dbReference type="NCBIfam" id="TIGR01494">
    <property type="entry name" value="ATPase_P-type"/>
    <property type="match status" value="1"/>
</dbReference>
<feature type="transmembrane region" description="Helical" evidence="10">
    <location>
        <begin position="761"/>
        <end position="783"/>
    </location>
</feature>
<feature type="transmembrane region" description="Helical" evidence="10">
    <location>
        <begin position="266"/>
        <end position="284"/>
    </location>
</feature>
<keyword evidence="10" id="KW-1003">Cell membrane</keyword>
<dbReference type="NCBIfam" id="TIGR01511">
    <property type="entry name" value="ATPase-IB1_Cu"/>
    <property type="match status" value="1"/>
</dbReference>
<dbReference type="InterPro" id="IPR059000">
    <property type="entry name" value="ATPase_P-type_domA"/>
</dbReference>
<feature type="region of interest" description="Disordered" evidence="11">
    <location>
        <begin position="1"/>
        <end position="68"/>
    </location>
</feature>
<dbReference type="Gene3D" id="3.40.50.1000">
    <property type="entry name" value="HAD superfamily/HAD-like"/>
    <property type="match status" value="1"/>
</dbReference>
<evidence type="ECO:0000256" key="3">
    <source>
        <dbReference type="ARBA" id="ARBA00022692"/>
    </source>
</evidence>
<feature type="compositionally biased region" description="Basic and acidic residues" evidence="11">
    <location>
        <begin position="30"/>
        <end position="48"/>
    </location>
</feature>
<evidence type="ECO:0000313" key="15">
    <source>
        <dbReference type="Proteomes" id="UP001476282"/>
    </source>
</evidence>
<organism evidence="14 15">
    <name type="scientific">Haloferula sargassicola</name>
    <dbReference type="NCBI Taxonomy" id="490096"/>
    <lineage>
        <taxon>Bacteria</taxon>
        <taxon>Pseudomonadati</taxon>
        <taxon>Verrucomicrobiota</taxon>
        <taxon>Verrucomicrobiia</taxon>
        <taxon>Verrucomicrobiales</taxon>
        <taxon>Verrucomicrobiaceae</taxon>
        <taxon>Haloferula</taxon>
    </lineage>
</organism>
<dbReference type="SUPFAM" id="SSF81665">
    <property type="entry name" value="Calcium ATPase, transmembrane domain M"/>
    <property type="match status" value="1"/>
</dbReference>
<dbReference type="InterPro" id="IPR018303">
    <property type="entry name" value="ATPase_P-typ_P_site"/>
</dbReference>
<evidence type="ECO:0000259" key="13">
    <source>
        <dbReference type="Pfam" id="PF19335"/>
    </source>
</evidence>
<feature type="domain" description="Heavy metal binding" evidence="13">
    <location>
        <begin position="116"/>
        <end position="142"/>
    </location>
</feature>
<evidence type="ECO:0000256" key="10">
    <source>
        <dbReference type="RuleBase" id="RU362081"/>
    </source>
</evidence>
<evidence type="ECO:0000256" key="6">
    <source>
        <dbReference type="ARBA" id="ARBA00022840"/>
    </source>
</evidence>
<dbReference type="CDD" id="cd02094">
    <property type="entry name" value="P-type_ATPase_Cu-like"/>
    <property type="match status" value="1"/>
</dbReference>
<dbReference type="InterPro" id="IPR023298">
    <property type="entry name" value="ATPase_P-typ_TM_dom_sf"/>
</dbReference>
<dbReference type="Pfam" id="PF00122">
    <property type="entry name" value="E1-E2_ATPase"/>
    <property type="match status" value="1"/>
</dbReference>
<evidence type="ECO:0000256" key="5">
    <source>
        <dbReference type="ARBA" id="ARBA00022741"/>
    </source>
</evidence>
<dbReference type="InterPro" id="IPR045800">
    <property type="entry name" value="HMBD"/>
</dbReference>
<reference evidence="14 15" key="1">
    <citation type="submission" date="2024-02" db="EMBL/GenBank/DDBJ databases">
        <title>Haloferula sargassicola NBRC 104335.</title>
        <authorList>
            <person name="Ichikawa N."/>
            <person name="Katano-Makiyama Y."/>
            <person name="Hidaka K."/>
        </authorList>
    </citation>
    <scope>NUCLEOTIDE SEQUENCE [LARGE SCALE GENOMIC DNA]</scope>
    <source>
        <strain evidence="14 15">NBRC 104335</strain>
    </source>
</reference>
<feature type="domain" description="Heavy metal binding" evidence="13">
    <location>
        <begin position="80"/>
        <end position="105"/>
    </location>
</feature>
<dbReference type="SUPFAM" id="SSF56784">
    <property type="entry name" value="HAD-like"/>
    <property type="match status" value="1"/>
</dbReference>
<keyword evidence="6 10" id="KW-0067">ATP-binding</keyword>
<dbReference type="Gene3D" id="2.70.150.10">
    <property type="entry name" value="Calcium-transporting ATPase, cytoplasmic transduction domain A"/>
    <property type="match status" value="1"/>
</dbReference>
<feature type="domain" description="P-type ATPase A" evidence="12">
    <location>
        <begin position="302"/>
        <end position="402"/>
    </location>
</feature>
<feature type="transmembrane region" description="Helical" evidence="10">
    <location>
        <begin position="227"/>
        <end position="254"/>
    </location>
</feature>
<dbReference type="Pfam" id="PF00702">
    <property type="entry name" value="Hydrolase"/>
    <property type="match status" value="1"/>
</dbReference>
<dbReference type="InterPro" id="IPR036412">
    <property type="entry name" value="HAD-like_sf"/>
</dbReference>
<dbReference type="PANTHER" id="PTHR43520:SF8">
    <property type="entry name" value="P-TYPE CU(+) TRANSPORTER"/>
    <property type="match status" value="1"/>
</dbReference>
<evidence type="ECO:0000256" key="8">
    <source>
        <dbReference type="ARBA" id="ARBA00022989"/>
    </source>
</evidence>
<dbReference type="InterPro" id="IPR027256">
    <property type="entry name" value="P-typ_ATPase_IB"/>
</dbReference>
<accession>A0ABP9UR11</accession>
<keyword evidence="15" id="KW-1185">Reference proteome</keyword>
<comment type="similarity">
    <text evidence="2 10">Belongs to the cation transport ATPase (P-type) (TC 3.A.3) family. Type IB subfamily.</text>
</comment>
<dbReference type="InterPro" id="IPR023299">
    <property type="entry name" value="ATPase_P-typ_cyto_dom_N"/>
</dbReference>
<dbReference type="PROSITE" id="PS00154">
    <property type="entry name" value="ATPASE_E1_E2"/>
    <property type="match status" value="1"/>
</dbReference>
<dbReference type="InterPro" id="IPR008250">
    <property type="entry name" value="ATPase_P-typ_transduc_dom_A_sf"/>
</dbReference>
<dbReference type="Gene3D" id="3.40.1110.10">
    <property type="entry name" value="Calcium-transporting ATPase, cytoplasmic domain N"/>
    <property type="match status" value="1"/>
</dbReference>
<dbReference type="Pfam" id="PF19335">
    <property type="entry name" value="HMBD"/>
    <property type="match status" value="2"/>
</dbReference>
<dbReference type="Proteomes" id="UP001476282">
    <property type="component" value="Unassembled WGS sequence"/>
</dbReference>
<dbReference type="PRINTS" id="PR00119">
    <property type="entry name" value="CATATPASE"/>
</dbReference>
<proteinExistence type="inferred from homology"/>
<evidence type="ECO:0000256" key="1">
    <source>
        <dbReference type="ARBA" id="ARBA00004127"/>
    </source>
</evidence>
<evidence type="ECO:0000256" key="2">
    <source>
        <dbReference type="ARBA" id="ARBA00006024"/>
    </source>
</evidence>
<feature type="transmembrane region" description="Helical" evidence="10">
    <location>
        <begin position="194"/>
        <end position="215"/>
    </location>
</feature>
<dbReference type="SFLD" id="SFLDS00003">
    <property type="entry name" value="Haloacid_Dehalogenase"/>
    <property type="match status" value="1"/>
</dbReference>
<dbReference type="SUPFAM" id="SSF81653">
    <property type="entry name" value="Calcium ATPase, transduction domain A"/>
    <property type="match status" value="1"/>
</dbReference>
<dbReference type="NCBIfam" id="TIGR01525">
    <property type="entry name" value="ATPase-IB_hvy"/>
    <property type="match status" value="1"/>
</dbReference>
<feature type="transmembrane region" description="Helical" evidence="10">
    <location>
        <begin position="447"/>
        <end position="470"/>
    </location>
</feature>
<keyword evidence="5 10" id="KW-0547">Nucleotide-binding</keyword>
<keyword evidence="9 10" id="KW-0472">Membrane</keyword>
<keyword evidence="3 10" id="KW-0812">Transmembrane</keyword>
<comment type="caution">
    <text evidence="14">The sequence shown here is derived from an EMBL/GenBank/DDBJ whole genome shotgun (WGS) entry which is preliminary data.</text>
</comment>
<evidence type="ECO:0000313" key="14">
    <source>
        <dbReference type="EMBL" id="GAA5483983.1"/>
    </source>
</evidence>
<feature type="transmembrane region" description="Helical" evidence="10">
    <location>
        <begin position="164"/>
        <end position="182"/>
    </location>
</feature>
<dbReference type="PRINTS" id="PR00943">
    <property type="entry name" value="CUATPASE"/>
</dbReference>
<protein>
    <submittedName>
        <fullName evidence="14">Copper-exporting P-type ATPase</fullName>
    </submittedName>
</protein>
<feature type="transmembrane region" description="Helical" evidence="10">
    <location>
        <begin position="419"/>
        <end position="441"/>
    </location>
</feature>
<keyword evidence="8 10" id="KW-1133">Transmembrane helix</keyword>
<dbReference type="PANTHER" id="PTHR43520">
    <property type="entry name" value="ATP7, ISOFORM B"/>
    <property type="match status" value="1"/>
</dbReference>
<keyword evidence="7" id="KW-1278">Translocase</keyword>
<evidence type="ECO:0000256" key="9">
    <source>
        <dbReference type="ARBA" id="ARBA00023136"/>
    </source>
</evidence>
<dbReference type="SFLD" id="SFLDF00027">
    <property type="entry name" value="p-type_atpase"/>
    <property type="match status" value="1"/>
</dbReference>
<dbReference type="InterPro" id="IPR023214">
    <property type="entry name" value="HAD_sf"/>
</dbReference>
<evidence type="ECO:0000256" key="4">
    <source>
        <dbReference type="ARBA" id="ARBA00022723"/>
    </source>
</evidence>
<name>A0ABP9UR11_9BACT</name>
<gene>
    <name evidence="14" type="primary">copA_2</name>
    <name evidence="14" type="ORF">Hsar01_03220</name>
</gene>
<dbReference type="InterPro" id="IPR044492">
    <property type="entry name" value="P_typ_ATPase_HD_dom"/>
</dbReference>
<dbReference type="SFLD" id="SFLDG00002">
    <property type="entry name" value="C1.7:_P-type_atpase_like"/>
    <property type="match status" value="1"/>
</dbReference>
<evidence type="ECO:0000259" key="12">
    <source>
        <dbReference type="Pfam" id="PF00122"/>
    </source>
</evidence>
<dbReference type="EMBL" id="BAABRI010000019">
    <property type="protein sequence ID" value="GAA5483983.1"/>
    <property type="molecule type" value="Genomic_DNA"/>
</dbReference>
<evidence type="ECO:0000256" key="11">
    <source>
        <dbReference type="SAM" id="MobiDB-lite"/>
    </source>
</evidence>
<dbReference type="RefSeq" id="WP_353568082.1">
    <property type="nucleotide sequence ID" value="NZ_BAABRI010000019.1"/>
</dbReference>
<feature type="transmembrane region" description="Helical" evidence="10">
    <location>
        <begin position="789"/>
        <end position="808"/>
    </location>
</feature>